<dbReference type="AlphaFoldDB" id="A0A1H0KRH5"/>
<protein>
    <submittedName>
        <fullName evidence="1">Uncharacterized protein</fullName>
    </submittedName>
</protein>
<organism evidence="1 2">
    <name type="scientific">Lentzea jiangxiensis</name>
    <dbReference type="NCBI Taxonomy" id="641025"/>
    <lineage>
        <taxon>Bacteria</taxon>
        <taxon>Bacillati</taxon>
        <taxon>Actinomycetota</taxon>
        <taxon>Actinomycetes</taxon>
        <taxon>Pseudonocardiales</taxon>
        <taxon>Pseudonocardiaceae</taxon>
        <taxon>Lentzea</taxon>
    </lineage>
</organism>
<dbReference type="STRING" id="641025.SAMN05421507_10341"/>
<reference evidence="2" key="1">
    <citation type="submission" date="2016-10" db="EMBL/GenBank/DDBJ databases">
        <authorList>
            <person name="Varghese N."/>
            <person name="Submissions S."/>
        </authorList>
    </citation>
    <scope>NUCLEOTIDE SEQUENCE [LARGE SCALE GENOMIC DNA]</scope>
    <source>
        <strain evidence="2">CGMCC 4.6609</strain>
    </source>
</reference>
<dbReference type="Proteomes" id="UP000199691">
    <property type="component" value="Unassembled WGS sequence"/>
</dbReference>
<evidence type="ECO:0000313" key="1">
    <source>
        <dbReference type="EMBL" id="SDO58539.1"/>
    </source>
</evidence>
<accession>A0A1H0KRH5</accession>
<dbReference type="EMBL" id="FNIX01000003">
    <property type="protein sequence ID" value="SDO58539.1"/>
    <property type="molecule type" value="Genomic_DNA"/>
</dbReference>
<sequence length="32" mass="3387">MPVVRPTVPVGNRTVTILDLGSRAHTAVVRAC</sequence>
<evidence type="ECO:0000313" key="2">
    <source>
        <dbReference type="Proteomes" id="UP000199691"/>
    </source>
</evidence>
<proteinExistence type="predicted"/>
<name>A0A1H0KRH5_9PSEU</name>
<gene>
    <name evidence="1" type="ORF">SAMN05421507_10341</name>
</gene>
<keyword evidence="2" id="KW-1185">Reference proteome</keyword>